<feature type="compositionally biased region" description="Basic and acidic residues" evidence="1">
    <location>
        <begin position="244"/>
        <end position="263"/>
    </location>
</feature>
<dbReference type="AlphaFoldDB" id="A0A4S4LW21"/>
<dbReference type="InterPro" id="IPR040345">
    <property type="entry name" value="Mug56/Spo71"/>
</dbReference>
<evidence type="ECO:0000259" key="3">
    <source>
        <dbReference type="Pfam" id="PF23207"/>
    </source>
</evidence>
<dbReference type="InterPro" id="IPR057379">
    <property type="entry name" value="PH_SPO71"/>
</dbReference>
<feature type="region of interest" description="Disordered" evidence="1">
    <location>
        <begin position="659"/>
        <end position="691"/>
    </location>
</feature>
<reference evidence="4 5" key="1">
    <citation type="submission" date="2019-02" db="EMBL/GenBank/DDBJ databases">
        <title>Genome sequencing of the rare red list fungi Bondarzewia mesenterica.</title>
        <authorList>
            <person name="Buettner E."/>
            <person name="Kellner H."/>
        </authorList>
    </citation>
    <scope>NUCLEOTIDE SEQUENCE [LARGE SCALE GENOMIC DNA]</scope>
    <source>
        <strain evidence="4 5">DSM 108281</strain>
    </source>
</reference>
<evidence type="ECO:0000313" key="4">
    <source>
        <dbReference type="EMBL" id="THH16545.1"/>
    </source>
</evidence>
<feature type="region of interest" description="Disordered" evidence="1">
    <location>
        <begin position="1"/>
        <end position="21"/>
    </location>
</feature>
<keyword evidence="5" id="KW-1185">Reference proteome</keyword>
<dbReference type="Pfam" id="PF23207">
    <property type="entry name" value="PH_SPO71"/>
    <property type="match status" value="1"/>
</dbReference>
<protein>
    <submittedName>
        <fullName evidence="4">Uncharacterized protein</fullName>
    </submittedName>
</protein>
<dbReference type="Proteomes" id="UP000310158">
    <property type="component" value="Unassembled WGS sequence"/>
</dbReference>
<gene>
    <name evidence="4" type="ORF">EW146_g4095</name>
</gene>
<feature type="domain" description="Mug56/Spo71 PH" evidence="2">
    <location>
        <begin position="904"/>
        <end position="1055"/>
    </location>
</feature>
<evidence type="ECO:0000256" key="1">
    <source>
        <dbReference type="SAM" id="MobiDB-lite"/>
    </source>
</evidence>
<dbReference type="Pfam" id="PF15404">
    <property type="entry name" value="PH_4"/>
    <property type="match status" value="1"/>
</dbReference>
<dbReference type="GO" id="GO:1902657">
    <property type="term" value="P:protein localization to prospore membrane"/>
    <property type="evidence" value="ECO:0007669"/>
    <property type="project" value="InterPro"/>
</dbReference>
<comment type="caution">
    <text evidence="4">The sequence shown here is derived from an EMBL/GenBank/DDBJ whole genome shotgun (WGS) entry which is preliminary data.</text>
</comment>
<dbReference type="PANTHER" id="PTHR28076:SF1">
    <property type="entry name" value="PROSPORE MEMBRANE ADAPTER PROTEIN SPO71"/>
    <property type="match status" value="1"/>
</dbReference>
<proteinExistence type="predicted"/>
<organism evidence="4 5">
    <name type="scientific">Bondarzewia mesenterica</name>
    <dbReference type="NCBI Taxonomy" id="1095465"/>
    <lineage>
        <taxon>Eukaryota</taxon>
        <taxon>Fungi</taxon>
        <taxon>Dikarya</taxon>
        <taxon>Basidiomycota</taxon>
        <taxon>Agaricomycotina</taxon>
        <taxon>Agaricomycetes</taxon>
        <taxon>Russulales</taxon>
        <taxon>Bondarzewiaceae</taxon>
        <taxon>Bondarzewia</taxon>
    </lineage>
</organism>
<name>A0A4S4LW21_9AGAM</name>
<dbReference type="OrthoDB" id="5579281at2759"/>
<feature type="compositionally biased region" description="Polar residues" evidence="1">
    <location>
        <begin position="12"/>
        <end position="21"/>
    </location>
</feature>
<evidence type="ECO:0000259" key="2">
    <source>
        <dbReference type="Pfam" id="PF15404"/>
    </source>
</evidence>
<evidence type="ECO:0000313" key="5">
    <source>
        <dbReference type="Proteomes" id="UP000310158"/>
    </source>
</evidence>
<feature type="region of interest" description="Disordered" evidence="1">
    <location>
        <begin position="192"/>
        <end position="348"/>
    </location>
</feature>
<dbReference type="EMBL" id="SGPL01000152">
    <property type="protein sequence ID" value="THH16545.1"/>
    <property type="molecule type" value="Genomic_DNA"/>
</dbReference>
<dbReference type="InterPro" id="IPR039486">
    <property type="entry name" value="Mug56/Spo71_PH"/>
</dbReference>
<sequence>MSSSHPLPSPLMTATTNAETNNQHRQRRFFIGPMPERVVSQTESQMRKPAQRTRRFFGLYDRIASSSENDDDSVADVIDDYAFQFFIGQGGKEEDWGEEQESHARREMLRRWKDSEWGRIWRRRKKDAGASRSRWVGGSFEVGDFVGINIINAEPPKCAKSPLSSKFGASTSRITLGVPSSAATRDTFETAPSHLTPLSEVPEDPFDATEPLSSEGPSTGEDDLHRASSSTVLLRPSAPPIQDRLPRKAHTDTFQRRFPHDDLPAQSRSDGDVNGTLVSSLRHIPAKSEGKKKAVHYPDSPNTIPAPPKEVLARSGDDLPESSAAAVEVRAVEEQSGGSPSLREPSSSRDIVMQDRMIVRVSHTRAQSVGASFDETQNRSAQHVHFENWAEFMVVWRGENIELYEDYTFPGKEWLIGHKHLAFIVPLNTLRTKLSLYSFVDLTFCLTCPPTPVHTVSRSRLPFHRAQEGLNIFVFKPRSRTRAVDWVWHLWRHLGGELPPFLEIHAPTADMRIKIITDSEDDGLTVFGRDNLIELCVKTLNTMQDWEMVMRRRLEQGAQLQLAWRMDTKLDWVRWQDDVDGKRREWAVIAGFALRQAGKAAHLEIRMGEHLPSRLHLKDGTQLEEPPGIEGYVDRIKPTTQARQSLYLTTHDGLLFSLPPPRAYPPRLPGSLPQPPSSGEDSYASMRDEEVRRGAQQVFEARGVTDLRNILMVRRAFQVVPHVQENIDGRPRRQGGHSEDEYEQELTAQVELGEGEEEDVGGQEGLGKLGPDRARGRMRRCFELVMRTGRVVRFEVVASFHTPLLLIHDYVCLQTYSCKIAIEWIQRLRALVRYWKRRHDTDARQEMDVVQLATGRPRITPRHRWHEDALTPPEPMKDLGAVLPNLSQLYNWCVLDGCRPITKTGRVFVRKGLRGSYKHVQLFIVSGHLIQYHMKADSVHHRRQGRAINLLDAYTASGVFAAQSLPSGQYRANGPPMARRYQDGLENDDAEEDTLFVLYYYPHSVGAGVDGIEVQAKGKDEAPIPKLSAERKLMVFRTRSRVERDVWCWALNTEIEKLVRAKAEREEKMRHAGGLVSV</sequence>
<dbReference type="PANTHER" id="PTHR28076">
    <property type="entry name" value="SPORULATION-SPECIFIC PROTEIN 71"/>
    <property type="match status" value="1"/>
</dbReference>
<feature type="domain" description="Prospore membrane adapter protein SPO71 PH" evidence="3">
    <location>
        <begin position="351"/>
        <end position="497"/>
    </location>
</feature>
<feature type="compositionally biased region" description="Pro residues" evidence="1">
    <location>
        <begin position="659"/>
        <end position="676"/>
    </location>
</feature>
<accession>A0A4S4LW21</accession>